<dbReference type="AlphaFoldDB" id="A0AAD4WIS2"/>
<sequence length="77" mass="8818">MATSAVSAGTIVVEVLNNRNYLDWSVYLRNYLLAQDLWDAVKATDEPPEDEEKEADRPFKAWRKCDGRARKENMGKA</sequence>
<organism evidence="1 2">
    <name type="scientific">Prunus dulcis</name>
    <name type="common">Almond</name>
    <name type="synonym">Amygdalus dulcis</name>
    <dbReference type="NCBI Taxonomy" id="3755"/>
    <lineage>
        <taxon>Eukaryota</taxon>
        <taxon>Viridiplantae</taxon>
        <taxon>Streptophyta</taxon>
        <taxon>Embryophyta</taxon>
        <taxon>Tracheophyta</taxon>
        <taxon>Spermatophyta</taxon>
        <taxon>Magnoliopsida</taxon>
        <taxon>eudicotyledons</taxon>
        <taxon>Gunneridae</taxon>
        <taxon>Pentapetalae</taxon>
        <taxon>rosids</taxon>
        <taxon>fabids</taxon>
        <taxon>Rosales</taxon>
        <taxon>Rosaceae</taxon>
        <taxon>Amygdaloideae</taxon>
        <taxon>Amygdaleae</taxon>
        <taxon>Prunus</taxon>
    </lineage>
</organism>
<dbReference type="EMBL" id="JAJFAZ020000002">
    <property type="protein sequence ID" value="KAI5343901.1"/>
    <property type="molecule type" value="Genomic_DNA"/>
</dbReference>
<gene>
    <name evidence="1" type="ORF">L3X38_011777</name>
</gene>
<evidence type="ECO:0008006" key="3">
    <source>
        <dbReference type="Google" id="ProtNLM"/>
    </source>
</evidence>
<accession>A0AAD4WIS2</accession>
<comment type="caution">
    <text evidence="1">The sequence shown here is derived from an EMBL/GenBank/DDBJ whole genome shotgun (WGS) entry which is preliminary data.</text>
</comment>
<reference evidence="1 2" key="1">
    <citation type="journal article" date="2022" name="G3 (Bethesda)">
        <title>Whole-genome sequence and methylome profiling of the almond [Prunus dulcis (Mill.) D.A. Webb] cultivar 'Nonpareil'.</title>
        <authorList>
            <person name="D'Amico-Willman K.M."/>
            <person name="Ouma W.Z."/>
            <person name="Meulia T."/>
            <person name="Sideli G.M."/>
            <person name="Gradziel T.M."/>
            <person name="Fresnedo-Ramirez J."/>
        </authorList>
    </citation>
    <scope>NUCLEOTIDE SEQUENCE [LARGE SCALE GENOMIC DNA]</scope>
    <source>
        <strain evidence="1">Clone GOH B32 T37-40</strain>
    </source>
</reference>
<protein>
    <recommendedName>
        <fullName evidence="3">DUF4219 domain-containing protein</fullName>
    </recommendedName>
</protein>
<proteinExistence type="predicted"/>
<evidence type="ECO:0000313" key="2">
    <source>
        <dbReference type="Proteomes" id="UP001054821"/>
    </source>
</evidence>
<dbReference type="Proteomes" id="UP001054821">
    <property type="component" value="Chromosome 2"/>
</dbReference>
<keyword evidence="2" id="KW-1185">Reference proteome</keyword>
<name>A0AAD4WIS2_PRUDU</name>
<evidence type="ECO:0000313" key="1">
    <source>
        <dbReference type="EMBL" id="KAI5343901.1"/>
    </source>
</evidence>